<dbReference type="GeneID" id="17292741"/>
<evidence type="ECO:0000313" key="2">
    <source>
        <dbReference type="EMBL" id="EKX35946.1"/>
    </source>
</evidence>
<evidence type="ECO:0000313" key="4">
    <source>
        <dbReference type="Proteomes" id="UP000011087"/>
    </source>
</evidence>
<proteinExistence type="predicted"/>
<reference evidence="4" key="2">
    <citation type="submission" date="2012-11" db="EMBL/GenBank/DDBJ databases">
        <authorList>
            <person name="Kuo A."/>
            <person name="Curtis B.A."/>
            <person name="Tanifuji G."/>
            <person name="Burki F."/>
            <person name="Gruber A."/>
            <person name="Irimia M."/>
            <person name="Maruyama S."/>
            <person name="Arias M.C."/>
            <person name="Ball S.G."/>
            <person name="Gile G.H."/>
            <person name="Hirakawa Y."/>
            <person name="Hopkins J.F."/>
            <person name="Rensing S.A."/>
            <person name="Schmutz J."/>
            <person name="Symeonidi A."/>
            <person name="Elias M."/>
            <person name="Eveleigh R.J."/>
            <person name="Herman E.K."/>
            <person name="Klute M.J."/>
            <person name="Nakayama T."/>
            <person name="Obornik M."/>
            <person name="Reyes-Prieto A."/>
            <person name="Armbrust E.V."/>
            <person name="Aves S.J."/>
            <person name="Beiko R.G."/>
            <person name="Coutinho P."/>
            <person name="Dacks J.B."/>
            <person name="Durnford D.G."/>
            <person name="Fast N.M."/>
            <person name="Green B.R."/>
            <person name="Grisdale C."/>
            <person name="Hempe F."/>
            <person name="Henrissat B."/>
            <person name="Hoppner M.P."/>
            <person name="Ishida K.-I."/>
            <person name="Kim E."/>
            <person name="Koreny L."/>
            <person name="Kroth P.G."/>
            <person name="Liu Y."/>
            <person name="Malik S.-B."/>
            <person name="Maier U.G."/>
            <person name="McRose D."/>
            <person name="Mock T."/>
            <person name="Neilson J.A."/>
            <person name="Onodera N.T."/>
            <person name="Poole A.M."/>
            <person name="Pritham E.J."/>
            <person name="Richards T.A."/>
            <person name="Rocap G."/>
            <person name="Roy S.W."/>
            <person name="Sarai C."/>
            <person name="Schaack S."/>
            <person name="Shirato S."/>
            <person name="Slamovits C.H."/>
            <person name="Spencer D.F."/>
            <person name="Suzuki S."/>
            <person name="Worden A.Z."/>
            <person name="Zauner S."/>
            <person name="Barry K."/>
            <person name="Bell C."/>
            <person name="Bharti A.K."/>
            <person name="Crow J.A."/>
            <person name="Grimwood J."/>
            <person name="Kramer R."/>
            <person name="Lindquist E."/>
            <person name="Lucas S."/>
            <person name="Salamov A."/>
            <person name="McFadden G.I."/>
            <person name="Lane C.E."/>
            <person name="Keeling P.J."/>
            <person name="Gray M.W."/>
            <person name="Grigoriev I.V."/>
            <person name="Archibald J.M."/>
        </authorList>
    </citation>
    <scope>NUCLEOTIDE SEQUENCE</scope>
    <source>
        <strain evidence="4">CCMP2712</strain>
    </source>
</reference>
<dbReference type="Proteomes" id="UP000011087">
    <property type="component" value="Unassembled WGS sequence"/>
</dbReference>
<name>L1II94_GUITC</name>
<protein>
    <submittedName>
        <fullName evidence="2 3">Uncharacterized protein</fullName>
    </submittedName>
</protein>
<accession>L1II94</accession>
<feature type="region of interest" description="Disordered" evidence="1">
    <location>
        <begin position="1"/>
        <end position="83"/>
    </location>
</feature>
<dbReference type="EMBL" id="JH993081">
    <property type="protein sequence ID" value="EKX35946.1"/>
    <property type="molecule type" value="Genomic_DNA"/>
</dbReference>
<reference evidence="2 4" key="1">
    <citation type="journal article" date="2012" name="Nature">
        <title>Algal genomes reveal evolutionary mosaicism and the fate of nucleomorphs.</title>
        <authorList>
            <consortium name="DOE Joint Genome Institute"/>
            <person name="Curtis B.A."/>
            <person name="Tanifuji G."/>
            <person name="Burki F."/>
            <person name="Gruber A."/>
            <person name="Irimia M."/>
            <person name="Maruyama S."/>
            <person name="Arias M.C."/>
            <person name="Ball S.G."/>
            <person name="Gile G.H."/>
            <person name="Hirakawa Y."/>
            <person name="Hopkins J.F."/>
            <person name="Kuo A."/>
            <person name="Rensing S.A."/>
            <person name="Schmutz J."/>
            <person name="Symeonidi A."/>
            <person name="Elias M."/>
            <person name="Eveleigh R.J."/>
            <person name="Herman E.K."/>
            <person name="Klute M.J."/>
            <person name="Nakayama T."/>
            <person name="Obornik M."/>
            <person name="Reyes-Prieto A."/>
            <person name="Armbrust E.V."/>
            <person name="Aves S.J."/>
            <person name="Beiko R.G."/>
            <person name="Coutinho P."/>
            <person name="Dacks J.B."/>
            <person name="Durnford D.G."/>
            <person name="Fast N.M."/>
            <person name="Green B.R."/>
            <person name="Grisdale C.J."/>
            <person name="Hempel F."/>
            <person name="Henrissat B."/>
            <person name="Hoppner M.P."/>
            <person name="Ishida K."/>
            <person name="Kim E."/>
            <person name="Koreny L."/>
            <person name="Kroth P.G."/>
            <person name="Liu Y."/>
            <person name="Malik S.B."/>
            <person name="Maier U.G."/>
            <person name="McRose D."/>
            <person name="Mock T."/>
            <person name="Neilson J.A."/>
            <person name="Onodera N.T."/>
            <person name="Poole A.M."/>
            <person name="Pritham E.J."/>
            <person name="Richards T.A."/>
            <person name="Rocap G."/>
            <person name="Roy S.W."/>
            <person name="Sarai C."/>
            <person name="Schaack S."/>
            <person name="Shirato S."/>
            <person name="Slamovits C.H."/>
            <person name="Spencer D.F."/>
            <person name="Suzuki S."/>
            <person name="Worden A.Z."/>
            <person name="Zauner S."/>
            <person name="Barry K."/>
            <person name="Bell C."/>
            <person name="Bharti A.K."/>
            <person name="Crow J.A."/>
            <person name="Grimwood J."/>
            <person name="Kramer R."/>
            <person name="Lindquist E."/>
            <person name="Lucas S."/>
            <person name="Salamov A."/>
            <person name="McFadden G.I."/>
            <person name="Lane C.E."/>
            <person name="Keeling P.J."/>
            <person name="Gray M.W."/>
            <person name="Grigoriev I.V."/>
            <person name="Archibald J.M."/>
        </authorList>
    </citation>
    <scope>NUCLEOTIDE SEQUENCE</scope>
    <source>
        <strain evidence="2 4">CCMP2712</strain>
    </source>
</reference>
<dbReference type="PaxDb" id="55529-EKX35946"/>
<feature type="compositionally biased region" description="Basic residues" evidence="1">
    <location>
        <begin position="1"/>
        <end position="12"/>
    </location>
</feature>
<sequence length="226" mass="24431">MPQKKKSGKKKPVKESSSETNAEVNASVEEQDTSVEEDENSTPRPVEPEAKPTPDPNPVAKTSPESPQKSGVNPPVSPSGNKAMKVWDDVPVISTDKAKLVMTELRTRMRPPYNVNGDEAPTLSAVLVAGMRELAALEVDDLQDSNVNPSIKAREIVVEVMCQTDFKTQVAFRMKDLVTAVQATALTSALRRLSNLQKSAVSTHDPVSSTLASALIAGLLTWDRDL</sequence>
<feature type="compositionally biased region" description="Acidic residues" evidence="1">
    <location>
        <begin position="29"/>
        <end position="40"/>
    </location>
</feature>
<dbReference type="AlphaFoldDB" id="L1II94"/>
<dbReference type="KEGG" id="gtt:GUITHDRAFT_146104"/>
<dbReference type="RefSeq" id="XP_005822926.1">
    <property type="nucleotide sequence ID" value="XM_005822869.1"/>
</dbReference>
<dbReference type="EnsemblProtists" id="EKX35946">
    <property type="protein sequence ID" value="EKX35946"/>
    <property type="gene ID" value="GUITHDRAFT_146104"/>
</dbReference>
<keyword evidence="4" id="KW-1185">Reference proteome</keyword>
<gene>
    <name evidence="2" type="ORF">GUITHDRAFT_146104</name>
</gene>
<evidence type="ECO:0000313" key="3">
    <source>
        <dbReference type="EnsemblProtists" id="EKX35946"/>
    </source>
</evidence>
<reference evidence="3" key="3">
    <citation type="submission" date="2015-06" db="UniProtKB">
        <authorList>
            <consortium name="EnsemblProtists"/>
        </authorList>
    </citation>
    <scope>IDENTIFICATION</scope>
</reference>
<evidence type="ECO:0000256" key="1">
    <source>
        <dbReference type="SAM" id="MobiDB-lite"/>
    </source>
</evidence>
<organism evidence="2">
    <name type="scientific">Guillardia theta (strain CCMP2712)</name>
    <name type="common">Cryptophyte</name>
    <dbReference type="NCBI Taxonomy" id="905079"/>
    <lineage>
        <taxon>Eukaryota</taxon>
        <taxon>Cryptophyceae</taxon>
        <taxon>Pyrenomonadales</taxon>
        <taxon>Geminigeraceae</taxon>
        <taxon>Guillardia</taxon>
    </lineage>
</organism>
<dbReference type="HOGENOM" id="CLU_1226790_0_0_1"/>